<evidence type="ECO:0000313" key="1">
    <source>
        <dbReference type="EMBL" id="SDO82341.1"/>
    </source>
</evidence>
<dbReference type="AlphaFoldDB" id="A0A1H0MPL4"/>
<dbReference type="OrthoDB" id="5432544at2"/>
<dbReference type="Gene3D" id="3.40.30.10">
    <property type="entry name" value="Glutaredoxin"/>
    <property type="match status" value="1"/>
</dbReference>
<name>A0A1H0MPL4_9BACT</name>
<dbReference type="SUPFAM" id="SSF52833">
    <property type="entry name" value="Thioredoxin-like"/>
    <property type="match status" value="1"/>
</dbReference>
<proteinExistence type="predicted"/>
<reference evidence="1 2" key="1">
    <citation type="submission" date="2016-10" db="EMBL/GenBank/DDBJ databases">
        <authorList>
            <person name="de Groot N.N."/>
        </authorList>
    </citation>
    <scope>NUCLEOTIDE SEQUENCE [LARGE SCALE GENOMIC DNA]</scope>
    <source>
        <strain evidence="1 2">DSM 12130</strain>
    </source>
</reference>
<protein>
    <submittedName>
        <fullName evidence="1">Glutaredoxin</fullName>
    </submittedName>
</protein>
<dbReference type="InterPro" id="IPR036249">
    <property type="entry name" value="Thioredoxin-like_sf"/>
</dbReference>
<keyword evidence="2" id="KW-1185">Reference proteome</keyword>
<sequence length="85" mass="9538">MHITFYKSSLCPRCYLVKQHLLGFLSDNAGAKLEEIDILKHPARTWSDGVRMIPAIKIGANVLSSVWLGKKDVIDFLTSQRANLP</sequence>
<dbReference type="STRING" id="91360.SAMN05660330_01135"/>
<dbReference type="RefSeq" id="WP_092220653.1">
    <property type="nucleotide sequence ID" value="NZ_FNJI01000006.1"/>
</dbReference>
<organism evidence="1 2">
    <name type="scientific">Desulforhopalus singaporensis</name>
    <dbReference type="NCBI Taxonomy" id="91360"/>
    <lineage>
        <taxon>Bacteria</taxon>
        <taxon>Pseudomonadati</taxon>
        <taxon>Thermodesulfobacteriota</taxon>
        <taxon>Desulfobulbia</taxon>
        <taxon>Desulfobulbales</taxon>
        <taxon>Desulfocapsaceae</taxon>
        <taxon>Desulforhopalus</taxon>
    </lineage>
</organism>
<dbReference type="EMBL" id="FNJI01000006">
    <property type="protein sequence ID" value="SDO82341.1"/>
    <property type="molecule type" value="Genomic_DNA"/>
</dbReference>
<gene>
    <name evidence="1" type="ORF">SAMN05660330_01135</name>
</gene>
<evidence type="ECO:0000313" key="2">
    <source>
        <dbReference type="Proteomes" id="UP000199073"/>
    </source>
</evidence>
<dbReference type="Proteomes" id="UP000199073">
    <property type="component" value="Unassembled WGS sequence"/>
</dbReference>
<accession>A0A1H0MPL4</accession>